<dbReference type="SUPFAM" id="SSF51905">
    <property type="entry name" value="FAD/NAD(P)-binding domain"/>
    <property type="match status" value="1"/>
</dbReference>
<keyword evidence="7" id="KW-1185">Reference proteome</keyword>
<keyword evidence="2" id="KW-0285">Flavoprotein</keyword>
<proteinExistence type="predicted"/>
<keyword evidence="3" id="KW-0274">FAD</keyword>
<evidence type="ECO:0000313" key="7">
    <source>
        <dbReference type="Proteomes" id="UP000236569"/>
    </source>
</evidence>
<accession>A0A2I9CX78</accession>
<dbReference type="Gene3D" id="3.50.50.60">
    <property type="entry name" value="FAD/NAD(P)-binding domain"/>
    <property type="match status" value="1"/>
</dbReference>
<evidence type="ECO:0000313" key="6">
    <source>
        <dbReference type="EMBL" id="GBF06684.1"/>
    </source>
</evidence>
<dbReference type="Pfam" id="PF01266">
    <property type="entry name" value="DAO"/>
    <property type="match status" value="1"/>
</dbReference>
<dbReference type="RefSeq" id="WP_103130046.1">
    <property type="nucleotide sequence ID" value="NZ_BFAG01000010.1"/>
</dbReference>
<dbReference type="GO" id="GO:0008115">
    <property type="term" value="F:sarcosine oxidase activity"/>
    <property type="evidence" value="ECO:0007669"/>
    <property type="project" value="TreeGrafter"/>
</dbReference>
<dbReference type="SUPFAM" id="SSF54373">
    <property type="entry name" value="FAD-linked reductases, C-terminal domain"/>
    <property type="match status" value="1"/>
</dbReference>
<dbReference type="PANTHER" id="PTHR10961">
    <property type="entry name" value="PEROXISOMAL SARCOSINE OXIDASE"/>
    <property type="match status" value="1"/>
</dbReference>
<dbReference type="NCBIfam" id="NF008425">
    <property type="entry name" value="PRK11259.1"/>
    <property type="match status" value="1"/>
</dbReference>
<feature type="domain" description="FAD dependent oxidoreductase" evidence="5">
    <location>
        <begin position="6"/>
        <end position="363"/>
    </location>
</feature>
<dbReference type="InterPro" id="IPR006076">
    <property type="entry name" value="FAD-dep_OxRdtase"/>
</dbReference>
<evidence type="ECO:0000256" key="3">
    <source>
        <dbReference type="ARBA" id="ARBA00022827"/>
    </source>
</evidence>
<dbReference type="Proteomes" id="UP000236569">
    <property type="component" value="Unassembled WGS sequence"/>
</dbReference>
<gene>
    <name evidence="6" type="ORF">DAERI_100047</name>
</gene>
<comment type="cofactor">
    <cofactor evidence="1">
        <name>FAD</name>
        <dbReference type="ChEBI" id="CHEBI:57692"/>
    </cofactor>
</comment>
<keyword evidence="4" id="KW-0560">Oxidoreductase</keyword>
<evidence type="ECO:0000259" key="5">
    <source>
        <dbReference type="Pfam" id="PF01266"/>
    </source>
</evidence>
<dbReference type="GO" id="GO:0050660">
    <property type="term" value="F:flavin adenine dinucleotide binding"/>
    <property type="evidence" value="ECO:0007669"/>
    <property type="project" value="InterPro"/>
</dbReference>
<evidence type="ECO:0000256" key="4">
    <source>
        <dbReference type="ARBA" id="ARBA00023002"/>
    </source>
</evidence>
<dbReference type="PANTHER" id="PTHR10961:SF7">
    <property type="entry name" value="FAD DEPENDENT OXIDOREDUCTASE DOMAIN-CONTAINING PROTEIN"/>
    <property type="match status" value="1"/>
</dbReference>
<dbReference type="InterPro" id="IPR045170">
    <property type="entry name" value="MTOX"/>
</dbReference>
<organism evidence="6 7">
    <name type="scientific">Deinococcus aerius</name>
    <dbReference type="NCBI Taxonomy" id="200253"/>
    <lineage>
        <taxon>Bacteria</taxon>
        <taxon>Thermotogati</taxon>
        <taxon>Deinococcota</taxon>
        <taxon>Deinococci</taxon>
        <taxon>Deinococcales</taxon>
        <taxon>Deinococcaceae</taxon>
        <taxon>Deinococcus</taxon>
    </lineage>
</organism>
<reference evidence="7" key="1">
    <citation type="submission" date="2018-01" db="EMBL/GenBank/DDBJ databases">
        <title>Draft Genome Sequence of the Radioresistant Bacterium Deinococcus aerius TR0125, Isolated from the Higher Atmosphere above Japan.</title>
        <authorList>
            <person name="Satoh K."/>
            <person name="Arai H."/>
            <person name="Sanzen T."/>
            <person name="Kawaguchi Y."/>
            <person name="Hayashi H."/>
            <person name="Yokobori S."/>
            <person name="Yamagishi A."/>
            <person name="Oono Y."/>
            <person name="Narumi I."/>
        </authorList>
    </citation>
    <scope>NUCLEOTIDE SEQUENCE [LARGE SCALE GENOMIC DNA]</scope>
    <source>
        <strain evidence="7">TR0125</strain>
    </source>
</reference>
<evidence type="ECO:0000256" key="2">
    <source>
        <dbReference type="ARBA" id="ARBA00022630"/>
    </source>
</evidence>
<protein>
    <submittedName>
        <fullName evidence="6">Sarcosine oxidase</fullName>
    </submittedName>
</protein>
<dbReference type="InterPro" id="IPR036188">
    <property type="entry name" value="FAD/NAD-bd_sf"/>
</dbReference>
<name>A0A2I9CX78_9DEIO</name>
<dbReference type="OrthoDB" id="9794226at2"/>
<dbReference type="AlphaFoldDB" id="A0A2I9CX78"/>
<dbReference type="EMBL" id="BFAG01000010">
    <property type="protein sequence ID" value="GBF06684.1"/>
    <property type="molecule type" value="Genomic_DNA"/>
</dbReference>
<dbReference type="Gene3D" id="3.30.9.10">
    <property type="entry name" value="D-Amino Acid Oxidase, subunit A, domain 2"/>
    <property type="match status" value="1"/>
</dbReference>
<evidence type="ECO:0000256" key="1">
    <source>
        <dbReference type="ARBA" id="ARBA00001974"/>
    </source>
</evidence>
<comment type="caution">
    <text evidence="6">The sequence shown here is derived from an EMBL/GenBank/DDBJ whole genome shotgun (WGS) entry which is preliminary data.</text>
</comment>
<sequence>MNRTYDCIVLGAGGAGTSAAYHLARRGRRVLLLDQFAVGHDRGSSHGHSRIFRLAYDQPDYVQLAQRALDLWREVEQVSGQTLLTVTGGLDLGPHELPSLRAVEQSLRQAGVAVETLDAGALMRRFPQWRVPDDWAAVYSPDAGIVNPSHTVELLAALARAEGATMLEHTPALELDLGDPDAPAVRTPRGTFACRRLIVAAGAWLPELVPDLARGLRVTQETTAFFRAQDLAPFQPEHFPVFIGHARAGEAEVYGFPAFGLPGVKIAEHLRGPVTTARTRDFEVEDLTLARLGAYLERRLPGAAGPVMQAKTCLYTVTPTQDFLLDTHGAVTPGGSPSVLLASPCSGHGFKFVPVLGELLADWADGVPHPLHSARFRARRAMAHGHPTPAE</sequence>